<dbReference type="AlphaFoldDB" id="A0A3M4B564"/>
<dbReference type="AntiFam" id="ANF00095">
    <property type="entry name" value="Shadow ORF (opposite ABC transporters)"/>
</dbReference>
<keyword evidence="2" id="KW-1185">Reference proteome</keyword>
<dbReference type="EMBL" id="RBQF01000057">
    <property type="protein sequence ID" value="RMP13595.1"/>
    <property type="molecule type" value="Genomic_DNA"/>
</dbReference>
<comment type="caution">
    <text evidence="1">The sequence shown here is derived from an EMBL/GenBank/DDBJ whole genome shotgun (WGS) entry which is preliminary data.</text>
</comment>
<proteinExistence type="predicted"/>
<dbReference type="Proteomes" id="UP000276587">
    <property type="component" value="Unassembled WGS sequence"/>
</dbReference>
<name>A0A3M4B564_PSEMA</name>
<dbReference type="AntiFam" id="ANF00142">
    <property type="entry name" value="Shadow ORF (opposite yadG)"/>
</dbReference>
<accession>A0A3M4B564</accession>
<evidence type="ECO:0000313" key="1">
    <source>
        <dbReference type="EMBL" id="RMP13595.1"/>
    </source>
</evidence>
<sequence length="333" mass="35100">MPGDGAQQGVATAVGRLTVDQTGGVRVLWPGQQVVFAAVLAEAPGIHHGNGVAGLRDHAEVVGDHDDRQPALIAQVQQQPQDLRLHRHIQGGGRLVGDQHFRVAAQRHGDHCALAHAAGKLVGVVVDARLGIGNAHLAQHVDGLQPGVFLRCTLVQANAFGNLFADAHQRIKVAAGVLENHAQLPAAYRAHPRIIQLQQVLPGQPYSTALHPQVGRWQQAHKTATGHGLARAALTHQAKDFALGQIERHAVDQGHLAPGIVGDHAEIAHLQHAHERSPSTCATPSASKLKPMAKVTMASPGKVQIHHAVVIKACPSATIVPHSAVGGCTPRPR</sequence>
<reference evidence="1 2" key="1">
    <citation type="submission" date="2018-08" db="EMBL/GenBank/DDBJ databases">
        <title>Recombination of ecologically and evolutionarily significant loci maintains genetic cohesion in the Pseudomonas syringae species complex.</title>
        <authorList>
            <person name="Dillon M."/>
            <person name="Thakur S."/>
            <person name="Almeida R.N.D."/>
            <person name="Weir B.S."/>
            <person name="Guttman D.S."/>
        </authorList>
    </citation>
    <scope>NUCLEOTIDE SEQUENCE [LARGE SCALE GENOMIC DNA]</scope>
    <source>
        <strain evidence="1 2">ICMP 3555</strain>
    </source>
</reference>
<protein>
    <submittedName>
        <fullName evidence="1">Uncharacterized protein</fullName>
    </submittedName>
</protein>
<evidence type="ECO:0000313" key="2">
    <source>
        <dbReference type="Proteomes" id="UP000276587"/>
    </source>
</evidence>
<organism evidence="1 2">
    <name type="scientific">Pseudomonas marginalis pv. marginalis</name>
    <dbReference type="NCBI Taxonomy" id="97473"/>
    <lineage>
        <taxon>Bacteria</taxon>
        <taxon>Pseudomonadati</taxon>
        <taxon>Pseudomonadota</taxon>
        <taxon>Gammaproteobacteria</taxon>
        <taxon>Pseudomonadales</taxon>
        <taxon>Pseudomonadaceae</taxon>
        <taxon>Pseudomonas</taxon>
    </lineage>
</organism>
<gene>
    <name evidence="1" type="ORF">ALQ29_05619</name>
</gene>